<evidence type="ECO:0000313" key="2">
    <source>
        <dbReference type="Proteomes" id="UP001460679"/>
    </source>
</evidence>
<dbReference type="EMBL" id="CP148066">
    <property type="protein sequence ID" value="WXL28617.1"/>
    <property type="molecule type" value="Genomic_DNA"/>
</dbReference>
<sequence length="113" mass="13441">MEKIKQLSTQEKTLIYDLSEKIKNIDTLWTKLKSEIHTKLSSSSQSLYKILFEVLEIEQTFEHTNEALTIAWEYLCEQFEAVERNIVEILNIFENTKVKQLIQKIDYIKTKNL</sequence>
<name>A0ABZ2RQW4_9BACT</name>
<proteinExistence type="predicted"/>
<protein>
    <submittedName>
        <fullName evidence="1">Uncharacterized protein</fullName>
    </submittedName>
</protein>
<dbReference type="RefSeq" id="WP_205498992.1">
    <property type="nucleotide sequence ID" value="NZ_CP148066.1"/>
</dbReference>
<evidence type="ECO:0000313" key="1">
    <source>
        <dbReference type="EMBL" id="WXL28617.1"/>
    </source>
</evidence>
<organism evidence="1 2">
    <name type="scientific">[Mycoplasma] gypis</name>
    <dbReference type="NCBI Taxonomy" id="92404"/>
    <lineage>
        <taxon>Bacteria</taxon>
        <taxon>Bacillati</taxon>
        <taxon>Mycoplasmatota</taxon>
        <taxon>Mycoplasmoidales</taxon>
        <taxon>Metamycoplasmataceae</taxon>
        <taxon>Metamycoplasma</taxon>
    </lineage>
</organism>
<keyword evidence="2" id="KW-1185">Reference proteome</keyword>
<gene>
    <name evidence="1" type="ORF">WG616_01115</name>
</gene>
<reference evidence="1" key="1">
    <citation type="submission" date="2024-03" db="EMBL/GenBank/DDBJ databases">
        <title>Complete genome sequence of Mycoplasma gypis type strain B1/T1.</title>
        <authorList>
            <person name="Spergser J."/>
        </authorList>
    </citation>
    <scope>NUCLEOTIDE SEQUENCE [LARGE SCALE GENOMIC DNA]</scope>
    <source>
        <strain evidence="1">B1/T1</strain>
    </source>
</reference>
<accession>A0ABZ2RQW4</accession>
<dbReference type="Proteomes" id="UP001460679">
    <property type="component" value="Chromosome"/>
</dbReference>